<dbReference type="RefSeq" id="WP_371753801.1">
    <property type="nucleotide sequence ID" value="NZ_JAYJLD010000009.1"/>
</dbReference>
<dbReference type="Pfam" id="PF14345">
    <property type="entry name" value="GDYXXLXY"/>
    <property type="match status" value="1"/>
</dbReference>
<keyword evidence="2" id="KW-1185">Reference proteome</keyword>
<evidence type="ECO:0000313" key="1">
    <source>
        <dbReference type="EMBL" id="MEB3101682.1"/>
    </source>
</evidence>
<dbReference type="EMBL" id="JAYJLD010000009">
    <property type="protein sequence ID" value="MEB3101682.1"/>
    <property type="molecule type" value="Genomic_DNA"/>
</dbReference>
<comment type="caution">
    <text evidence="1">The sequence shown here is derived from an EMBL/GenBank/DDBJ whole genome shotgun (WGS) entry which is preliminary data.</text>
</comment>
<accession>A0ABU5ZGQ7</accession>
<proteinExistence type="predicted"/>
<evidence type="ECO:0000313" key="2">
    <source>
        <dbReference type="Proteomes" id="UP001310386"/>
    </source>
</evidence>
<protein>
    <submittedName>
        <fullName evidence="1">GDYXXLXY domain-containing protein</fullName>
    </submittedName>
</protein>
<organism evidence="1 2">
    <name type="scientific">Ferviditalea candida</name>
    <dbReference type="NCBI Taxonomy" id="3108399"/>
    <lineage>
        <taxon>Bacteria</taxon>
        <taxon>Bacillati</taxon>
        <taxon>Bacillota</taxon>
        <taxon>Bacilli</taxon>
        <taxon>Bacillales</taxon>
        <taxon>Paenibacillaceae</taxon>
        <taxon>Ferviditalea</taxon>
    </lineage>
</organism>
<reference evidence="1" key="1">
    <citation type="submission" date="2023-12" db="EMBL/GenBank/DDBJ databases">
        <title>Fervidustalea candida gen. nov., sp. nov., a novel member of the family Paenibacillaceae isolated from a geothermal area.</title>
        <authorList>
            <person name="Li W.-J."/>
            <person name="Jiao J.-Y."/>
            <person name="Chen Y."/>
        </authorList>
    </citation>
    <scope>NUCLEOTIDE SEQUENCE</scope>
    <source>
        <strain evidence="1">SYSU GA230002</strain>
    </source>
</reference>
<gene>
    <name evidence="1" type="ORF">VF724_08405</name>
</gene>
<dbReference type="InterPro" id="IPR025833">
    <property type="entry name" value="GDYXXLXY"/>
</dbReference>
<dbReference type="Proteomes" id="UP001310386">
    <property type="component" value="Unassembled WGS sequence"/>
</dbReference>
<name>A0ABU5ZGQ7_9BACL</name>
<sequence>MAAVPADVLFHAGNRHLLYCGAVYIRSVCAFGIRGKVGSADAQHVWVKYGLERYYVPEGTGQGLEEQRSELLVRVRVAPWGQAKINGFEPEEIRQN</sequence>